<dbReference type="InterPro" id="IPR000504">
    <property type="entry name" value="RRM_dom"/>
</dbReference>
<dbReference type="Pfam" id="PF00076">
    <property type="entry name" value="RRM_1"/>
    <property type="match status" value="1"/>
</dbReference>
<dbReference type="GO" id="GO:0005634">
    <property type="term" value="C:nucleus"/>
    <property type="evidence" value="ECO:0007669"/>
    <property type="project" value="UniProtKB-SubCell"/>
</dbReference>
<dbReference type="GO" id="GO:0003723">
    <property type="term" value="F:RNA binding"/>
    <property type="evidence" value="ECO:0007669"/>
    <property type="project" value="UniProtKB-UniRule"/>
</dbReference>
<dbReference type="InterPro" id="IPR035979">
    <property type="entry name" value="RBD_domain_sf"/>
</dbReference>
<feature type="compositionally biased region" description="Polar residues" evidence="5">
    <location>
        <begin position="274"/>
        <end position="284"/>
    </location>
</feature>
<evidence type="ECO:0000259" key="6">
    <source>
        <dbReference type="PROSITE" id="PS50102"/>
    </source>
</evidence>
<comment type="subcellular location">
    <subcellularLocation>
        <location evidence="1">Nucleus</location>
    </subcellularLocation>
</comment>
<feature type="region of interest" description="Disordered" evidence="5">
    <location>
        <begin position="85"/>
        <end position="313"/>
    </location>
</feature>
<dbReference type="FunFam" id="3.30.70.330:FF:001074">
    <property type="entry name" value="Splicing factor, arginine/serine-rich 7"/>
    <property type="match status" value="1"/>
</dbReference>
<evidence type="ECO:0000256" key="2">
    <source>
        <dbReference type="ARBA" id="ARBA00022884"/>
    </source>
</evidence>
<protein>
    <submittedName>
        <fullName evidence="7">SFRS7</fullName>
    </submittedName>
</protein>
<dbReference type="AlphaFoldDB" id="A0A812BL54"/>
<dbReference type="PANTHER" id="PTHR48038:SF3">
    <property type="entry name" value="SPLICING FACTOR, ARGININE_SERINE-RICH 1-RELATED"/>
    <property type="match status" value="1"/>
</dbReference>
<sequence length="313" mass="36169">MINRAVLDRIRGGYRIFVGDLGNRVGKYELEREFKSFGPITDVWVARNPPGFAFLVFKYPEDAERAVRDLDGRMVCGRRVRVEHARPYQTRRPRGNPRRRGPVPPGGSWRRENQPNAAVRSSSDRYSRSRSRERSYSRSYSRSRSPEKIPRSRGGHSSLDIPKRERYHDRSESHSMSPPILRQRLLRDMDGIEGSGRHYSPRSRSITPDDDRKYSSRSRNDVVDDDRDDQSEISERSLPPRKEKLNIKNSHSRSSSYDGSDLETGEISDHPISKSHNMKLNRSPSPDRCHQMMPLSHSQGSGMYNRSDSDDDK</sequence>
<dbReference type="Gene3D" id="3.30.70.330">
    <property type="match status" value="1"/>
</dbReference>
<dbReference type="OrthoDB" id="5970at2759"/>
<evidence type="ECO:0000256" key="1">
    <source>
        <dbReference type="ARBA" id="ARBA00004123"/>
    </source>
</evidence>
<accession>A0A812BL54</accession>
<feature type="compositionally biased region" description="Basic and acidic residues" evidence="5">
    <location>
        <begin position="122"/>
        <end position="136"/>
    </location>
</feature>
<dbReference type="SMART" id="SM00360">
    <property type="entry name" value="RRM"/>
    <property type="match status" value="1"/>
</dbReference>
<evidence type="ECO:0000313" key="7">
    <source>
        <dbReference type="EMBL" id="CAE1230065.1"/>
    </source>
</evidence>
<feature type="compositionally biased region" description="Basic and acidic residues" evidence="5">
    <location>
        <begin position="161"/>
        <end position="173"/>
    </location>
</feature>
<dbReference type="CDD" id="cd12373">
    <property type="entry name" value="RRM_SRSF3_like"/>
    <property type="match status" value="1"/>
</dbReference>
<feature type="compositionally biased region" description="Basic and acidic residues" evidence="5">
    <location>
        <begin position="233"/>
        <end position="246"/>
    </location>
</feature>
<dbReference type="PANTHER" id="PTHR48038">
    <property type="entry name" value="RIBONUCLEOPROTEIN RB97D"/>
    <property type="match status" value="1"/>
</dbReference>
<evidence type="ECO:0000256" key="5">
    <source>
        <dbReference type="SAM" id="MobiDB-lite"/>
    </source>
</evidence>
<proteinExistence type="predicted"/>
<feature type="compositionally biased region" description="Acidic residues" evidence="5">
    <location>
        <begin position="223"/>
        <end position="232"/>
    </location>
</feature>
<keyword evidence="3" id="KW-0539">Nucleus</keyword>
<feature type="compositionally biased region" description="Basic and acidic residues" evidence="5">
    <location>
        <begin position="207"/>
        <end position="222"/>
    </location>
</feature>
<dbReference type="EMBL" id="CAHIKZ030000628">
    <property type="protein sequence ID" value="CAE1230065.1"/>
    <property type="molecule type" value="Genomic_DNA"/>
</dbReference>
<dbReference type="SUPFAM" id="SSF54928">
    <property type="entry name" value="RNA-binding domain, RBD"/>
    <property type="match status" value="1"/>
</dbReference>
<organism evidence="7 8">
    <name type="scientific">Acanthosepion pharaonis</name>
    <name type="common">Pharaoh cuttlefish</name>
    <name type="synonym">Sepia pharaonis</name>
    <dbReference type="NCBI Taxonomy" id="158019"/>
    <lineage>
        <taxon>Eukaryota</taxon>
        <taxon>Metazoa</taxon>
        <taxon>Spiralia</taxon>
        <taxon>Lophotrochozoa</taxon>
        <taxon>Mollusca</taxon>
        <taxon>Cephalopoda</taxon>
        <taxon>Coleoidea</taxon>
        <taxon>Decapodiformes</taxon>
        <taxon>Sepiida</taxon>
        <taxon>Sepiina</taxon>
        <taxon>Sepiidae</taxon>
        <taxon>Acanthosepion</taxon>
    </lineage>
</organism>
<feature type="compositionally biased region" description="Basic residues" evidence="5">
    <location>
        <begin position="89"/>
        <end position="101"/>
    </location>
</feature>
<dbReference type="Proteomes" id="UP000597762">
    <property type="component" value="Unassembled WGS sequence"/>
</dbReference>
<keyword evidence="2 4" id="KW-0694">RNA-binding</keyword>
<evidence type="ECO:0000256" key="3">
    <source>
        <dbReference type="ARBA" id="ARBA00023242"/>
    </source>
</evidence>
<dbReference type="PROSITE" id="PS50102">
    <property type="entry name" value="RRM"/>
    <property type="match status" value="1"/>
</dbReference>
<comment type="caution">
    <text evidence="7">The sequence shown here is derived from an EMBL/GenBank/DDBJ whole genome shotgun (WGS) entry which is preliminary data.</text>
</comment>
<reference evidence="7" key="1">
    <citation type="submission" date="2021-01" db="EMBL/GenBank/DDBJ databases">
        <authorList>
            <person name="Li R."/>
            <person name="Bekaert M."/>
        </authorList>
    </citation>
    <scope>NUCLEOTIDE SEQUENCE</scope>
    <source>
        <strain evidence="7">Farmed</strain>
    </source>
</reference>
<feature type="compositionally biased region" description="Polar residues" evidence="5">
    <location>
        <begin position="296"/>
        <end position="306"/>
    </location>
</feature>
<gene>
    <name evidence="7" type="ORF">SPHA_17548</name>
</gene>
<dbReference type="InterPro" id="IPR012677">
    <property type="entry name" value="Nucleotide-bd_a/b_plait_sf"/>
</dbReference>
<evidence type="ECO:0000256" key="4">
    <source>
        <dbReference type="PROSITE-ProRule" id="PRU00176"/>
    </source>
</evidence>
<keyword evidence="8" id="KW-1185">Reference proteome</keyword>
<feature type="domain" description="RRM" evidence="6">
    <location>
        <begin position="14"/>
        <end position="87"/>
    </location>
</feature>
<evidence type="ECO:0000313" key="8">
    <source>
        <dbReference type="Proteomes" id="UP000597762"/>
    </source>
</evidence>
<name>A0A812BL54_ACAPH</name>